<accession>A0ABR2ASW1</accession>
<keyword evidence="2" id="KW-1185">Reference proteome</keyword>
<dbReference type="PANTHER" id="PTHR31362">
    <property type="entry name" value="GLYCOSYLTRANSFERASE STELLO1-RELATED"/>
    <property type="match status" value="1"/>
</dbReference>
<dbReference type="Proteomes" id="UP001472677">
    <property type="component" value="Unassembled WGS sequence"/>
</dbReference>
<sequence>MAFRSFLHYHSTTVLFLSTFTGTTSFFCLQSQAQRALGSISLPHFNWNSVKPFADMTSPYANFILEQWIVVSVLSYLSDALQKMVKIKGWQVLAIGNSRTPGYWSLKGAIFLSLYICKLV</sequence>
<name>A0ABR2ASW1_9ROSI</name>
<dbReference type="PANTHER" id="PTHR31362:SF0">
    <property type="entry name" value="EXOSTOSIN DOMAIN-CONTAINING PROTEIN-RELATED"/>
    <property type="match status" value="1"/>
</dbReference>
<reference evidence="1 2" key="1">
    <citation type="journal article" date="2024" name="G3 (Bethesda)">
        <title>Genome assembly of Hibiscus sabdariffa L. provides insights into metabolisms of medicinal natural products.</title>
        <authorList>
            <person name="Kim T."/>
        </authorList>
    </citation>
    <scope>NUCLEOTIDE SEQUENCE [LARGE SCALE GENOMIC DNA]</scope>
    <source>
        <strain evidence="1">TK-2024</strain>
        <tissue evidence="1">Old leaves</tissue>
    </source>
</reference>
<comment type="caution">
    <text evidence="1">The sequence shown here is derived from an EMBL/GenBank/DDBJ whole genome shotgun (WGS) entry which is preliminary data.</text>
</comment>
<proteinExistence type="predicted"/>
<dbReference type="EMBL" id="JBBPBM010000336">
    <property type="protein sequence ID" value="KAK8496972.1"/>
    <property type="molecule type" value="Genomic_DNA"/>
</dbReference>
<protein>
    <submittedName>
        <fullName evidence="1">Uncharacterized protein</fullName>
    </submittedName>
</protein>
<organism evidence="1 2">
    <name type="scientific">Hibiscus sabdariffa</name>
    <name type="common">roselle</name>
    <dbReference type="NCBI Taxonomy" id="183260"/>
    <lineage>
        <taxon>Eukaryota</taxon>
        <taxon>Viridiplantae</taxon>
        <taxon>Streptophyta</taxon>
        <taxon>Embryophyta</taxon>
        <taxon>Tracheophyta</taxon>
        <taxon>Spermatophyta</taxon>
        <taxon>Magnoliopsida</taxon>
        <taxon>eudicotyledons</taxon>
        <taxon>Gunneridae</taxon>
        <taxon>Pentapetalae</taxon>
        <taxon>rosids</taxon>
        <taxon>malvids</taxon>
        <taxon>Malvales</taxon>
        <taxon>Malvaceae</taxon>
        <taxon>Malvoideae</taxon>
        <taxon>Hibiscus</taxon>
    </lineage>
</organism>
<evidence type="ECO:0000313" key="2">
    <source>
        <dbReference type="Proteomes" id="UP001472677"/>
    </source>
</evidence>
<gene>
    <name evidence="1" type="ORF">V6N12_018861</name>
</gene>
<evidence type="ECO:0000313" key="1">
    <source>
        <dbReference type="EMBL" id="KAK8496972.1"/>
    </source>
</evidence>
<dbReference type="InterPro" id="IPR005049">
    <property type="entry name" value="STL-like"/>
</dbReference>